<dbReference type="Pfam" id="PF08263">
    <property type="entry name" value="LRRNT_2"/>
    <property type="match status" value="1"/>
</dbReference>
<dbReference type="Proteomes" id="UP000008022">
    <property type="component" value="Unassembled WGS sequence"/>
</dbReference>
<dbReference type="PANTHER" id="PTHR48056">
    <property type="entry name" value="LRR RECEPTOR-LIKE SERINE/THREONINE-PROTEIN KINASE-RELATED"/>
    <property type="match status" value="1"/>
</dbReference>
<keyword evidence="10" id="KW-0675">Receptor</keyword>
<evidence type="ECO:0000256" key="12">
    <source>
        <dbReference type="SAM" id="Phobius"/>
    </source>
</evidence>
<dbReference type="SMART" id="SM00369">
    <property type="entry name" value="LRR_TYP"/>
    <property type="match status" value="8"/>
</dbReference>
<dbReference type="GO" id="GO:0033612">
    <property type="term" value="F:receptor serine/threonine kinase binding"/>
    <property type="evidence" value="ECO:0007669"/>
    <property type="project" value="TreeGrafter"/>
</dbReference>
<dbReference type="InterPro" id="IPR050647">
    <property type="entry name" value="Plant_LRR-RLKs"/>
</dbReference>
<protein>
    <recommendedName>
        <fullName evidence="13">Leucine-rich repeat-containing N-terminal plant-type domain-containing protein</fullName>
    </recommendedName>
</protein>
<dbReference type="AlphaFoldDB" id="A0A0E0NA21"/>
<organism evidence="14 15">
    <name type="scientific">Oryza rufipogon</name>
    <name type="common">Brownbeard rice</name>
    <name type="synonym">Asian wild rice</name>
    <dbReference type="NCBI Taxonomy" id="4529"/>
    <lineage>
        <taxon>Eukaryota</taxon>
        <taxon>Viridiplantae</taxon>
        <taxon>Streptophyta</taxon>
        <taxon>Embryophyta</taxon>
        <taxon>Tracheophyta</taxon>
        <taxon>Spermatophyta</taxon>
        <taxon>Magnoliopsida</taxon>
        <taxon>Liliopsida</taxon>
        <taxon>Poales</taxon>
        <taxon>Poaceae</taxon>
        <taxon>BOP clade</taxon>
        <taxon>Oryzoideae</taxon>
        <taxon>Oryzeae</taxon>
        <taxon>Oryzinae</taxon>
        <taxon>Oryza</taxon>
    </lineage>
</organism>
<dbReference type="HOGENOM" id="CLU_000288_22_9_1"/>
<dbReference type="PANTHER" id="PTHR48056:SF57">
    <property type="entry name" value="LEUCINE-RICH REPEAT-CONTAINING N-TERMINAL PLANT-TYPE DOMAIN-CONTAINING PROTEIN"/>
    <property type="match status" value="1"/>
</dbReference>
<dbReference type="InterPro" id="IPR013210">
    <property type="entry name" value="LRR_N_plant-typ"/>
</dbReference>
<evidence type="ECO:0000256" key="3">
    <source>
        <dbReference type="ARBA" id="ARBA00022475"/>
    </source>
</evidence>
<keyword evidence="3" id="KW-1003">Cell membrane</keyword>
<dbReference type="InterPro" id="IPR003591">
    <property type="entry name" value="Leu-rich_rpt_typical-subtyp"/>
</dbReference>
<dbReference type="FunFam" id="3.80.10.10:FF:000213">
    <property type="entry name" value="Tyrosine-sulfated glycopeptide receptor 1"/>
    <property type="match status" value="1"/>
</dbReference>
<dbReference type="Pfam" id="PF00560">
    <property type="entry name" value="LRR_1"/>
    <property type="match status" value="12"/>
</dbReference>
<evidence type="ECO:0000256" key="6">
    <source>
        <dbReference type="ARBA" id="ARBA00022729"/>
    </source>
</evidence>
<feature type="domain" description="Leucine-rich repeat-containing N-terminal plant-type" evidence="13">
    <location>
        <begin position="108"/>
        <end position="146"/>
    </location>
</feature>
<keyword evidence="11" id="KW-0325">Glycoprotein</keyword>
<dbReference type="FunFam" id="3.80.10.10:FF:000403">
    <property type="entry name" value="Receptor-like protein 2"/>
    <property type="match status" value="1"/>
</dbReference>
<dbReference type="GO" id="GO:0005886">
    <property type="term" value="C:plasma membrane"/>
    <property type="evidence" value="ECO:0007669"/>
    <property type="project" value="UniProtKB-SubCell"/>
</dbReference>
<evidence type="ECO:0000256" key="11">
    <source>
        <dbReference type="ARBA" id="ARBA00023180"/>
    </source>
</evidence>
<sequence length="851" mass="92301">MGTSVVLFSHSTTKFIPRDFERGLFKHAGFETCIQLCIYILTEQCNFSRTNISCQILSPNTAVMGEIMKEAPHSLWRSRLGMPFSGLAAAALLLLLLSMANSTIACLEQEKSSLLRFLAGLSHDNGIAMSWRNGIDCCAWEGITCSEDGAIIEVYLVSKGLEGQISPSLGELRSLLYLNLSYNLLSGGLPEELMSSGSIIVLDVSFNRLDGDLQELNSSVSDRPLQVLNISSNRFTGEFPSTTWEKMRSLVAINASNNSFTGQIPSSFCTGLPSFVMLDVSYNQFSGSIPPGIGKCTALKVLKAGHNNISGALPDDLFHATSLECLSFPNNDLQGTIDGVLMIKLSNLVFLDLAWNRFSGTIPDSIGKLKRLQEFHMNNNNISGELPSSLGDCTNVITINLENNKLAGELSKVNFSNLHNLQALGLSSNYFTGTIPDSIYSCSTLTWLRLSRNKLQGQLTEKLENLKSLTFVSLSYNNFTNITGSLHILKSLRNLTTLLIGSNFINEAMPEDETIDGFENLHVLAINNCALTGKIPNWLSKLKKLELLLLHNNQLSGPIPTWINSLNFLKYIDLSNNSLIGDIPTALMEMPMLKSDKIEDHPDGPRVSPFTIYVGVSLCFQYRAASAFPKMLNLGNNKLSGLIPVEIGQLKALLSLNLSFNNLHGEIPQSISDIKNLMGLDLSSNHLTGAIPSALVNLHFLSEFNVSYNDLQGPVPIGGQFSTFPSSSFAGNPKLCSPMLVQHCNLAEAAPTSPTSTKQFIDKVVFAIGFGVFFGIAAMALLLPGDPLAAAAPSPIVAAVSAGRRSQRCFPRAAKPTRSRAGQSGFPLGCSSCWGLETVEPLSRPCCSENT</sequence>
<comment type="similarity">
    <text evidence="2">Belongs to the RLP family.</text>
</comment>
<dbReference type="Gene3D" id="3.80.10.10">
    <property type="entry name" value="Ribonuclease Inhibitor"/>
    <property type="match status" value="4"/>
</dbReference>
<dbReference type="Gramene" id="ORUFI02G04380.5">
    <property type="protein sequence ID" value="ORUFI02G04380.5"/>
    <property type="gene ID" value="ORUFI02G04380"/>
</dbReference>
<comment type="subcellular location">
    <subcellularLocation>
        <location evidence="1">Cell membrane</location>
        <topology evidence="1">Single-pass type I membrane protein</topology>
    </subcellularLocation>
</comment>
<dbReference type="FunFam" id="3.80.10.10:FF:000530">
    <property type="entry name" value="Receptor-like protein 2"/>
    <property type="match status" value="1"/>
</dbReference>
<dbReference type="SUPFAM" id="SSF52058">
    <property type="entry name" value="L domain-like"/>
    <property type="match status" value="2"/>
</dbReference>
<evidence type="ECO:0000256" key="8">
    <source>
        <dbReference type="ARBA" id="ARBA00022989"/>
    </source>
</evidence>
<keyword evidence="7" id="KW-0677">Repeat</keyword>
<evidence type="ECO:0000256" key="1">
    <source>
        <dbReference type="ARBA" id="ARBA00004251"/>
    </source>
</evidence>
<dbReference type="EnsemblPlants" id="ORUFI02G04380.5">
    <property type="protein sequence ID" value="ORUFI02G04380.5"/>
    <property type="gene ID" value="ORUFI02G04380"/>
</dbReference>
<dbReference type="FunFam" id="3.80.10.10:FF:000469">
    <property type="entry name" value="Receptor-like protein 2"/>
    <property type="match status" value="1"/>
</dbReference>
<keyword evidence="6" id="KW-0732">Signal</keyword>
<evidence type="ECO:0000256" key="7">
    <source>
        <dbReference type="ARBA" id="ARBA00022737"/>
    </source>
</evidence>
<dbReference type="OMA" id="FINEAMP"/>
<evidence type="ECO:0000256" key="5">
    <source>
        <dbReference type="ARBA" id="ARBA00022692"/>
    </source>
</evidence>
<reference evidence="15" key="1">
    <citation type="submission" date="2013-06" db="EMBL/GenBank/DDBJ databases">
        <authorList>
            <person name="Zhao Q."/>
        </authorList>
    </citation>
    <scope>NUCLEOTIDE SEQUENCE</scope>
    <source>
        <strain evidence="15">cv. W1943</strain>
    </source>
</reference>
<evidence type="ECO:0000313" key="15">
    <source>
        <dbReference type="Proteomes" id="UP000008022"/>
    </source>
</evidence>
<proteinExistence type="inferred from homology"/>
<reference evidence="14" key="2">
    <citation type="submission" date="2015-06" db="UniProtKB">
        <authorList>
            <consortium name="EnsemblPlants"/>
        </authorList>
    </citation>
    <scope>IDENTIFICATION</scope>
</reference>
<keyword evidence="5 12" id="KW-0812">Transmembrane</keyword>
<accession>A0A0E0NA21</accession>
<dbReference type="InterPro" id="IPR001611">
    <property type="entry name" value="Leu-rich_rpt"/>
</dbReference>
<evidence type="ECO:0000256" key="2">
    <source>
        <dbReference type="ARBA" id="ARBA00009592"/>
    </source>
</evidence>
<evidence type="ECO:0000313" key="14">
    <source>
        <dbReference type="EnsemblPlants" id="ORUFI02G04380.5"/>
    </source>
</evidence>
<keyword evidence="8 12" id="KW-1133">Transmembrane helix</keyword>
<evidence type="ECO:0000259" key="13">
    <source>
        <dbReference type="Pfam" id="PF08263"/>
    </source>
</evidence>
<keyword evidence="15" id="KW-1185">Reference proteome</keyword>
<evidence type="ECO:0000256" key="9">
    <source>
        <dbReference type="ARBA" id="ARBA00023136"/>
    </source>
</evidence>
<dbReference type="InterPro" id="IPR032675">
    <property type="entry name" value="LRR_dom_sf"/>
</dbReference>
<evidence type="ECO:0000256" key="4">
    <source>
        <dbReference type="ARBA" id="ARBA00022614"/>
    </source>
</evidence>
<name>A0A0E0NA21_ORYRU</name>
<feature type="transmembrane region" description="Helical" evidence="12">
    <location>
        <begin position="764"/>
        <end position="783"/>
    </location>
</feature>
<dbReference type="Pfam" id="PF13855">
    <property type="entry name" value="LRR_8"/>
    <property type="match status" value="1"/>
</dbReference>
<keyword evidence="9 12" id="KW-0472">Membrane</keyword>
<evidence type="ECO:0000256" key="10">
    <source>
        <dbReference type="ARBA" id="ARBA00023170"/>
    </source>
</evidence>
<keyword evidence="4" id="KW-0433">Leucine-rich repeat</keyword>